<feature type="domain" description="Galactofuranosyltransferase GlfT2 N-terminal" evidence="3">
    <location>
        <begin position="35"/>
        <end position="141"/>
    </location>
</feature>
<dbReference type="InterPro" id="IPR029044">
    <property type="entry name" value="Nucleotide-diphossugar_trans"/>
</dbReference>
<evidence type="ECO:0000259" key="3">
    <source>
        <dbReference type="Pfam" id="PF17994"/>
    </source>
</evidence>
<evidence type="ECO:0000256" key="1">
    <source>
        <dbReference type="SAM" id="Phobius"/>
    </source>
</evidence>
<dbReference type="Pfam" id="PF00535">
    <property type="entry name" value="Glycos_transf_2"/>
    <property type="match status" value="1"/>
</dbReference>
<evidence type="ECO:0000313" key="5">
    <source>
        <dbReference type="Proteomes" id="UP001525857"/>
    </source>
</evidence>
<dbReference type="InterPro" id="IPR040492">
    <property type="entry name" value="GlfT2_N"/>
</dbReference>
<keyword evidence="5" id="KW-1185">Reference proteome</keyword>
<dbReference type="SUPFAM" id="SSF53448">
    <property type="entry name" value="Nucleotide-diphospho-sugar transferases"/>
    <property type="match status" value="1"/>
</dbReference>
<feature type="transmembrane region" description="Helical" evidence="1">
    <location>
        <begin position="538"/>
        <end position="556"/>
    </location>
</feature>
<dbReference type="RefSeq" id="WP_261656729.1">
    <property type="nucleotide sequence ID" value="NZ_QVOV01000006.1"/>
</dbReference>
<dbReference type="InterPro" id="IPR001173">
    <property type="entry name" value="Glyco_trans_2-like"/>
</dbReference>
<organism evidence="4 5">
    <name type="scientific">Leuconostoc holzapfelii</name>
    <dbReference type="NCBI Taxonomy" id="434464"/>
    <lineage>
        <taxon>Bacteria</taxon>
        <taxon>Bacillati</taxon>
        <taxon>Bacillota</taxon>
        <taxon>Bacilli</taxon>
        <taxon>Lactobacillales</taxon>
        <taxon>Lactobacillaceae</taxon>
        <taxon>Leuconostoc</taxon>
    </lineage>
</organism>
<evidence type="ECO:0000313" key="4">
    <source>
        <dbReference type="EMBL" id="MCT8389103.1"/>
    </source>
</evidence>
<proteinExistence type="predicted"/>
<keyword evidence="1" id="KW-0812">Transmembrane</keyword>
<reference evidence="4 5" key="1">
    <citation type="submission" date="2018-08" db="EMBL/GenBank/DDBJ databases">
        <title>Draft genome sequences of Leuconostoc spp. and Weissella spp. with biocontrol potential.</title>
        <authorList>
            <person name="Lo R."/>
            <person name="Ho V.T.T."/>
            <person name="Turner M.S."/>
        </authorList>
    </citation>
    <scope>NUCLEOTIDE SEQUENCE [LARGE SCALE GENOMIC DNA]</scope>
    <source>
        <strain evidence="4 5">733</strain>
    </source>
</reference>
<dbReference type="Gene3D" id="3.90.550.60">
    <property type="match status" value="1"/>
</dbReference>
<sequence length="588" mass="67658">MTNVLQNFIYPSNQTLGSKEKYLRVEGNVYFGGNTLEMTKFANVQFDTYYNAFSIPLWRENVGLADTQLTMAGSGTVDVELWHLSNRNIKEFKQSVTIELTEDRQVVYDLDITNPFAYSGLVYIKIVAKRDVEVTAIAWQTRTAYRRDAKLGISVTHFNRKAYVLPAIKRIKDGLLDVAEWQEKIDFIVVDNSKNITKEEAMGVTIIPNENTGGSGGFTRGFLYYKNDTDATHVLFMDDDASLEIESIKRAYQILAFAEKANTAVGAALFYEDRPDMLIERGAQLDAKATWLAKFRDTDATRAGDVLGQELDEEKNEYFGWWFNAFPIEYTDHLTLPYFVRGDDVSFGVLNKFHMVMGNGIAAIAENFDYKVAAMTEYLDLRNKLLVNSLFINRPSRMVMYYWKLVLESVLAGRYGFTKVYNMALRDFIHMSPEQMVKNANMQDNMAKIKQISAENALHEIDLADYDLVRTNSLAEDSKVTIWRRITLNKLFFPLRNDKIIFQPYMRVPAYRQISGYRNILYVNPENGKGFVAKINRFKTLGGLFNGFFSGIYLLFSYGRVRSRMRHALPYLTSESMWHQILNLKDKD</sequence>
<keyword evidence="1" id="KW-0472">Membrane</keyword>
<dbReference type="EMBL" id="QVOV01000006">
    <property type="protein sequence ID" value="MCT8389103.1"/>
    <property type="molecule type" value="Genomic_DNA"/>
</dbReference>
<comment type="caution">
    <text evidence="4">The sequence shown here is derived from an EMBL/GenBank/DDBJ whole genome shotgun (WGS) entry which is preliminary data.</text>
</comment>
<evidence type="ECO:0000259" key="2">
    <source>
        <dbReference type="Pfam" id="PF00535"/>
    </source>
</evidence>
<protein>
    <submittedName>
        <fullName evidence="4">Glycosyltransferase</fullName>
    </submittedName>
</protein>
<feature type="domain" description="Glycosyltransferase 2-like" evidence="2">
    <location>
        <begin position="155"/>
        <end position="264"/>
    </location>
</feature>
<dbReference type="Proteomes" id="UP001525857">
    <property type="component" value="Unassembled WGS sequence"/>
</dbReference>
<name>A0ABT2NVA7_9LACO</name>
<accession>A0ABT2NVA7</accession>
<gene>
    <name evidence="4" type="ORF">D0501_03205</name>
</gene>
<keyword evidence="1" id="KW-1133">Transmembrane helix</keyword>
<dbReference type="Pfam" id="PF17994">
    <property type="entry name" value="Glft2_N"/>
    <property type="match status" value="1"/>
</dbReference>